<accession>A0A0H4VYB0</accession>
<organism evidence="3 4">
    <name type="scientific">Aurantiacibacter atlanticus</name>
    <dbReference type="NCBI Taxonomy" id="1648404"/>
    <lineage>
        <taxon>Bacteria</taxon>
        <taxon>Pseudomonadati</taxon>
        <taxon>Pseudomonadota</taxon>
        <taxon>Alphaproteobacteria</taxon>
        <taxon>Sphingomonadales</taxon>
        <taxon>Erythrobacteraceae</taxon>
        <taxon>Aurantiacibacter</taxon>
    </lineage>
</organism>
<keyword evidence="4" id="KW-1185">Reference proteome</keyword>
<feature type="compositionally biased region" description="Pro residues" evidence="1">
    <location>
        <begin position="33"/>
        <end position="49"/>
    </location>
</feature>
<protein>
    <recommendedName>
        <fullName evidence="5">Antifreeze glycopeptide polyprotein</fullName>
    </recommendedName>
</protein>
<evidence type="ECO:0000256" key="1">
    <source>
        <dbReference type="SAM" id="MobiDB-lite"/>
    </source>
</evidence>
<proteinExistence type="predicted"/>
<gene>
    <name evidence="3" type="ORF">CP97_09050</name>
</gene>
<sequence>MKRITFLLGGAALALSSTIAFAAGPEDLLPPAFRDPPPQPSPTPAPAPSPSATRPPSSPNQPATPSAPSGGSVSRPVVQGLPGSSSQSPSGGISLPPGFPSLAELEAMEGDEVNEVLGLRPKFDIPAAARRSVAQVGLLSYAEGGFPVRSLAGQPAALVRAALEASNGPVISRWGHILLRRALASRLDAPEGMDPVLFAALRVRALGAMGEGAVARALAQDIDGSNYDRALTDAAFDAYVATGDILGMCPVARLQSDLREDAEWELVQGICSAYLGETRGANRRLERALGTGLASEIDVRLAQRFAGAAGEGSRAVNVEWDGVEELTPWRHSLARVVGAEVPEDLRSSASSSFDLSEVLIPATPLDARIASADLAGARGLLSASAMVDLYSQLWESDAYSRDDKTNAGLLRAAYVAGSAAERLSAMRQLWGDGAGYGRLVLTSYAAARLPVSQDLVADVAPLIASMLAAGLDRNALRWAGIVPEGSEAWAMLALADASGNTVGVDVGAVEDFLDADTSSERRKSAFLIAGLAGLGKLESDDTADLANELGVNLTRSTAWSSKISRAAQVENRPLVSLLAGLGMQGSSWEQMTPRHLYHVVSALNRVGLSAEARMIAAEAVARG</sequence>
<dbReference type="KEGG" id="ery:CP97_09050"/>
<dbReference type="PATRIC" id="fig|1648404.4.peg.1886"/>
<dbReference type="STRING" id="1648404.CP97_09050"/>
<evidence type="ECO:0008006" key="5">
    <source>
        <dbReference type="Google" id="ProtNLM"/>
    </source>
</evidence>
<dbReference type="EMBL" id="CP011310">
    <property type="protein sequence ID" value="AKQ42133.1"/>
    <property type="molecule type" value="Genomic_DNA"/>
</dbReference>
<name>A0A0H4VYB0_9SPHN</name>
<reference evidence="3 4" key="1">
    <citation type="journal article" date="2015" name="Int. J. Syst. Evol. Microbiol.">
        <title>Erythrobacter atlanticus sp. nov., a bacterium from ocean sediment able to degrade polycyclic aromatic hydrocarbons.</title>
        <authorList>
            <person name="Zhuang L."/>
            <person name="Liu Y."/>
            <person name="Wang L."/>
            <person name="Wang W."/>
            <person name="Shao Z."/>
        </authorList>
    </citation>
    <scope>NUCLEOTIDE SEQUENCE [LARGE SCALE GENOMIC DNA]</scope>
    <source>
        <strain evidence="4">s21-N3</strain>
    </source>
</reference>
<feature type="compositionally biased region" description="Low complexity" evidence="1">
    <location>
        <begin position="80"/>
        <end position="98"/>
    </location>
</feature>
<reference evidence="4" key="2">
    <citation type="submission" date="2015-04" db="EMBL/GenBank/DDBJ databases">
        <title>The complete genome sequence of Erythrobacter sp. s21-N3.</title>
        <authorList>
            <person name="Zhuang L."/>
            <person name="Liu Y."/>
            <person name="Shao Z."/>
        </authorList>
    </citation>
    <scope>NUCLEOTIDE SEQUENCE [LARGE SCALE GENOMIC DNA]</scope>
    <source>
        <strain evidence="4">s21-N3</strain>
    </source>
</reference>
<feature type="signal peptide" evidence="2">
    <location>
        <begin position="1"/>
        <end position="22"/>
    </location>
</feature>
<dbReference type="AlphaFoldDB" id="A0A0H4VYB0"/>
<feature type="region of interest" description="Disordered" evidence="1">
    <location>
        <begin position="26"/>
        <end position="98"/>
    </location>
</feature>
<dbReference type="Proteomes" id="UP000059113">
    <property type="component" value="Chromosome"/>
</dbReference>
<evidence type="ECO:0000256" key="2">
    <source>
        <dbReference type="SAM" id="SignalP"/>
    </source>
</evidence>
<evidence type="ECO:0000313" key="3">
    <source>
        <dbReference type="EMBL" id="AKQ42133.1"/>
    </source>
</evidence>
<evidence type="ECO:0000313" key="4">
    <source>
        <dbReference type="Proteomes" id="UP000059113"/>
    </source>
</evidence>
<feature type="compositionally biased region" description="Polar residues" evidence="1">
    <location>
        <begin position="60"/>
        <end position="72"/>
    </location>
</feature>
<dbReference type="RefSeq" id="WP_048885658.1">
    <property type="nucleotide sequence ID" value="NZ_CP011310.1"/>
</dbReference>
<feature type="chain" id="PRO_5005211294" description="Antifreeze glycopeptide polyprotein" evidence="2">
    <location>
        <begin position="23"/>
        <end position="623"/>
    </location>
</feature>
<keyword evidence="2" id="KW-0732">Signal</keyword>